<dbReference type="InterPro" id="IPR017802">
    <property type="entry name" value="VWFA-rel_acidobac-type"/>
</dbReference>
<dbReference type="CDD" id="cd00198">
    <property type="entry name" value="vWFA"/>
    <property type="match status" value="1"/>
</dbReference>
<evidence type="ECO:0000313" key="3">
    <source>
        <dbReference type="EMBL" id="ADV81433.1"/>
    </source>
</evidence>
<evidence type="ECO:0000259" key="2">
    <source>
        <dbReference type="Pfam" id="PF00092"/>
    </source>
</evidence>
<name>E8V4M9_TERSS</name>
<sequence>MISMGRGRWVAVLFAAHLTFAQNPVPPTTEIRTTSTLVLVPALVHSAAGELLLGLNANDFIVTDNGVEQKVALEEVERQPVSILVVMQTGGAGQRQFEYYRNVPTLLDAMGGSAKHETAVMTFDSAPEDLFPFVSNPARLKQAFTHPHAGDHGAAVLDAVNYAIDLFKGKPAGTRRIILLLSQPQDHGSKVHAEEVVRRLGENNITIFSVSFSPEKTWLKDQFTRERQGNPPYKMTGRPDIIGTFSLSTPLGVALKAMREDAAAEIASLSGGEHARFDDTRSLEEQLALIANQIPNRYLLSFSPSSNAPGFHALKVQVKGQADPVSVSARTGYWSSADTASAAIKQRPMLSPNHFVFP</sequence>
<accession>E8V4M9</accession>
<organism evidence="3 4">
    <name type="scientific">Terriglobus saanensis (strain ATCC BAA-1853 / DSM 23119 / SP1PR4)</name>
    <dbReference type="NCBI Taxonomy" id="401053"/>
    <lineage>
        <taxon>Bacteria</taxon>
        <taxon>Pseudomonadati</taxon>
        <taxon>Acidobacteriota</taxon>
        <taxon>Terriglobia</taxon>
        <taxon>Terriglobales</taxon>
        <taxon>Acidobacteriaceae</taxon>
        <taxon>Terriglobus</taxon>
    </lineage>
</organism>
<dbReference type="KEGG" id="tsa:AciPR4_0598"/>
<feature type="domain" description="VWFA" evidence="2">
    <location>
        <begin position="91"/>
        <end position="213"/>
    </location>
</feature>
<proteinExistence type="predicted"/>
<protein>
    <submittedName>
        <fullName evidence="3">VWFA-related domain-containing protein</fullName>
    </submittedName>
</protein>
<dbReference type="NCBIfam" id="TIGR03436">
    <property type="entry name" value="acidobact_VWFA"/>
    <property type="match status" value="1"/>
</dbReference>
<dbReference type="HOGENOM" id="CLU_066233_0_0_0"/>
<dbReference type="InterPro" id="IPR036465">
    <property type="entry name" value="vWFA_dom_sf"/>
</dbReference>
<dbReference type="EMBL" id="CP002467">
    <property type="protein sequence ID" value="ADV81433.1"/>
    <property type="molecule type" value="Genomic_DNA"/>
</dbReference>
<gene>
    <name evidence="3" type="ordered locus">AciPR4_0598</name>
</gene>
<dbReference type="SUPFAM" id="SSF53300">
    <property type="entry name" value="vWA-like"/>
    <property type="match status" value="1"/>
</dbReference>
<dbReference type="Pfam" id="PF00092">
    <property type="entry name" value="VWA"/>
    <property type="match status" value="1"/>
</dbReference>
<evidence type="ECO:0000256" key="1">
    <source>
        <dbReference type="SAM" id="SignalP"/>
    </source>
</evidence>
<dbReference type="InterPro" id="IPR002035">
    <property type="entry name" value="VWF_A"/>
</dbReference>
<dbReference type="Gene3D" id="3.40.50.410">
    <property type="entry name" value="von Willebrand factor, type A domain"/>
    <property type="match status" value="1"/>
</dbReference>
<dbReference type="STRING" id="401053.AciPR4_0598"/>
<feature type="chain" id="PRO_5003229194" evidence="1">
    <location>
        <begin position="22"/>
        <end position="358"/>
    </location>
</feature>
<dbReference type="Proteomes" id="UP000006844">
    <property type="component" value="Chromosome"/>
</dbReference>
<evidence type="ECO:0000313" key="4">
    <source>
        <dbReference type="Proteomes" id="UP000006844"/>
    </source>
</evidence>
<dbReference type="eggNOG" id="COG2304">
    <property type="taxonomic scope" value="Bacteria"/>
</dbReference>
<dbReference type="OrthoDB" id="106674at2"/>
<dbReference type="AlphaFoldDB" id="E8V4M9"/>
<reference evidence="3 4" key="1">
    <citation type="journal article" date="2012" name="Stand. Genomic Sci.">
        <title>Complete genome sequence of Terriglobus saanensis type strain SP1PR4(T), an Acidobacteria from tundra soil.</title>
        <authorList>
            <person name="Rawat S.R."/>
            <person name="Mannisto M.K."/>
            <person name="Starovoytov V."/>
            <person name="Goodwin L."/>
            <person name="Nolan M."/>
            <person name="Hauser L."/>
            <person name="Land M."/>
            <person name="Davenport K.W."/>
            <person name="Woyke T."/>
            <person name="Haggblom M.M."/>
        </authorList>
    </citation>
    <scope>NUCLEOTIDE SEQUENCE</scope>
    <source>
        <strain evidence="4">ATCC BAA-1853 / DSM 23119 / SP1PR4</strain>
    </source>
</reference>
<keyword evidence="1" id="KW-0732">Signal</keyword>
<feature type="signal peptide" evidence="1">
    <location>
        <begin position="1"/>
        <end position="21"/>
    </location>
</feature>
<keyword evidence="4" id="KW-1185">Reference proteome</keyword>